<protein>
    <submittedName>
        <fullName evidence="1">DUF2267 domain-containing protein</fullName>
    </submittedName>
</protein>
<proteinExistence type="predicted"/>
<organism evidence="1 2">
    <name type="scientific">Pseudohoeflea suaedae</name>
    <dbReference type="NCBI Taxonomy" id="877384"/>
    <lineage>
        <taxon>Bacteria</taxon>
        <taxon>Pseudomonadati</taxon>
        <taxon>Pseudomonadota</taxon>
        <taxon>Alphaproteobacteria</taxon>
        <taxon>Hyphomicrobiales</taxon>
        <taxon>Rhizobiaceae</taxon>
        <taxon>Pseudohoeflea</taxon>
    </lineage>
</organism>
<dbReference type="AlphaFoldDB" id="A0A4R5PPL1"/>
<sequence length="123" mass="12493">MEELIKRIEAATGLDAETAQKAVGAILNFLKSEGPDGKVAEMLAKMPGADVFMEMAQGEGGGMLGGLMGGGVMGLGSKLMGMGLDMGQISSVARETVGFARENGAGDAVDDIINSIPGLSQFV</sequence>
<evidence type="ECO:0000313" key="2">
    <source>
        <dbReference type="Proteomes" id="UP000295131"/>
    </source>
</evidence>
<dbReference type="RefSeq" id="WP_133283637.1">
    <property type="nucleotide sequence ID" value="NZ_SMSI01000001.1"/>
</dbReference>
<dbReference type="OrthoDB" id="7907231at2"/>
<gene>
    <name evidence="1" type="ORF">E2A64_06830</name>
</gene>
<comment type="caution">
    <text evidence="1">The sequence shown here is derived from an EMBL/GenBank/DDBJ whole genome shotgun (WGS) entry which is preliminary data.</text>
</comment>
<keyword evidence="2" id="KW-1185">Reference proteome</keyword>
<reference evidence="1 2" key="1">
    <citation type="journal article" date="2013" name="Int. J. Syst. Evol. Microbiol.">
        <title>Hoeflea suaedae sp. nov., an endophytic bacterium isolated from the root of the halophyte Suaeda maritima.</title>
        <authorList>
            <person name="Chung E.J."/>
            <person name="Park J.A."/>
            <person name="Pramanik P."/>
            <person name="Bibi F."/>
            <person name="Jeon C.O."/>
            <person name="Chung Y.R."/>
        </authorList>
    </citation>
    <scope>NUCLEOTIDE SEQUENCE [LARGE SCALE GENOMIC DNA]</scope>
    <source>
        <strain evidence="1 2">YC6898</strain>
    </source>
</reference>
<dbReference type="Proteomes" id="UP000295131">
    <property type="component" value="Unassembled WGS sequence"/>
</dbReference>
<evidence type="ECO:0000313" key="1">
    <source>
        <dbReference type="EMBL" id="TDH38803.1"/>
    </source>
</evidence>
<dbReference type="EMBL" id="SMSI01000001">
    <property type="protein sequence ID" value="TDH38803.1"/>
    <property type="molecule type" value="Genomic_DNA"/>
</dbReference>
<accession>A0A4R5PPL1</accession>
<name>A0A4R5PPL1_9HYPH</name>